<protein>
    <submittedName>
        <fullName evidence="1">Uncharacterized protein</fullName>
    </submittedName>
</protein>
<dbReference type="EMBL" id="JX649911">
    <property type="protein sequence ID" value="AGC72756.1"/>
    <property type="molecule type" value="Genomic_DNA"/>
</dbReference>
<sequence length="111" mass="11852">MNFEPMSTTDALEQQPIPPLTPQAALQALRWLRYAATATPTKLDYSANPWRLIADNGCEVTNVTPGRGSPHHPVCGRTRTELAGNLAAQQLMVIDALGAWVAGEQVEGGAS</sequence>
<name>L7VZ28_9BACT</name>
<evidence type="ECO:0000313" key="1">
    <source>
        <dbReference type="EMBL" id="AGC72756.1"/>
    </source>
</evidence>
<organism evidence="1">
    <name type="scientific">uncultured bacterium A1Q1_fos_2101</name>
    <dbReference type="NCBI Taxonomy" id="1256561"/>
    <lineage>
        <taxon>Bacteria</taxon>
        <taxon>environmental samples</taxon>
    </lineage>
</organism>
<reference evidence="1" key="1">
    <citation type="submission" date="2012-09" db="EMBL/GenBank/DDBJ databases">
        <title>Metagenomic Characterization of a Microbial Community in Wastewater Detects High Levels of Antibiotic Resistance.</title>
        <authorList>
            <person name="Abrams M."/>
            <person name="Caldwell A."/>
            <person name="Vandaei E."/>
            <person name="Lee W."/>
            <person name="Perrott J."/>
            <person name="Khan S.Y."/>
            <person name="Ta J."/>
            <person name="Romero D."/>
            <person name="Nguyen V."/>
            <person name="Pourmand N."/>
            <person name="Ouverney C.C."/>
        </authorList>
    </citation>
    <scope>NUCLEOTIDE SEQUENCE</scope>
</reference>
<dbReference type="AlphaFoldDB" id="L7VZ28"/>
<proteinExistence type="predicted"/>
<accession>L7VZ28</accession>